<evidence type="ECO:0000313" key="1">
    <source>
        <dbReference type="EMBL" id="PIO73046.1"/>
    </source>
</evidence>
<organism evidence="1 2">
    <name type="scientific">Teladorsagia circumcincta</name>
    <name type="common">Brown stomach worm</name>
    <name type="synonym">Ostertagia circumcincta</name>
    <dbReference type="NCBI Taxonomy" id="45464"/>
    <lineage>
        <taxon>Eukaryota</taxon>
        <taxon>Metazoa</taxon>
        <taxon>Ecdysozoa</taxon>
        <taxon>Nematoda</taxon>
        <taxon>Chromadorea</taxon>
        <taxon>Rhabditida</taxon>
        <taxon>Rhabditina</taxon>
        <taxon>Rhabditomorpha</taxon>
        <taxon>Strongyloidea</taxon>
        <taxon>Trichostrongylidae</taxon>
        <taxon>Teladorsagia</taxon>
    </lineage>
</organism>
<dbReference type="GO" id="GO:0003676">
    <property type="term" value="F:nucleic acid binding"/>
    <property type="evidence" value="ECO:0007669"/>
    <property type="project" value="InterPro"/>
</dbReference>
<dbReference type="Gene3D" id="3.30.420.10">
    <property type="entry name" value="Ribonuclease H-like superfamily/Ribonuclease H"/>
    <property type="match status" value="1"/>
</dbReference>
<evidence type="ECO:0000313" key="2">
    <source>
        <dbReference type="Proteomes" id="UP000230423"/>
    </source>
</evidence>
<name>A0A2G9USD0_TELCI</name>
<protein>
    <recommendedName>
        <fullName evidence="3">Tc1-like transposase DDE domain-containing protein</fullName>
    </recommendedName>
</protein>
<sequence length="163" mass="18912">MSSVRWWCVWASPSEETADFRRRPRGALDWAYAHKNSSGERSSGVTNRSQGDGYLAVLPSGFILQQDNYPKHKSKLFTKCFHNNIVLLLLWLSWSPDFNLIEDPWDKLEFQVKDTLAHREHEKFPQLTTAQENIPQDRIGKPIQSMSRQCQAVIDQKYSVTKC</sequence>
<reference evidence="1 2" key="1">
    <citation type="submission" date="2015-09" db="EMBL/GenBank/DDBJ databases">
        <title>Draft genome of the parasitic nematode Teladorsagia circumcincta isolate WARC Sus (inbred).</title>
        <authorList>
            <person name="Mitreva M."/>
        </authorList>
    </citation>
    <scope>NUCLEOTIDE SEQUENCE [LARGE SCALE GENOMIC DNA]</scope>
    <source>
        <strain evidence="1 2">S</strain>
    </source>
</reference>
<dbReference type="Proteomes" id="UP000230423">
    <property type="component" value="Unassembled WGS sequence"/>
</dbReference>
<dbReference type="AlphaFoldDB" id="A0A2G9USD0"/>
<dbReference type="InterPro" id="IPR036397">
    <property type="entry name" value="RNaseH_sf"/>
</dbReference>
<proteinExistence type="predicted"/>
<accession>A0A2G9USD0</accession>
<keyword evidence="2" id="KW-1185">Reference proteome</keyword>
<dbReference type="OrthoDB" id="5810541at2759"/>
<evidence type="ECO:0008006" key="3">
    <source>
        <dbReference type="Google" id="ProtNLM"/>
    </source>
</evidence>
<dbReference type="EMBL" id="KZ345534">
    <property type="protein sequence ID" value="PIO73046.1"/>
    <property type="molecule type" value="Genomic_DNA"/>
</dbReference>
<gene>
    <name evidence="1" type="ORF">TELCIR_04993</name>
</gene>